<comment type="subcellular location">
    <subcellularLocation>
        <location evidence="2">Cytoplasm</location>
    </subcellularLocation>
    <subcellularLocation>
        <location evidence="1">Endomembrane system</location>
        <topology evidence="1">Peripheral membrane protein</topology>
    </subcellularLocation>
</comment>
<evidence type="ECO:0000256" key="6">
    <source>
        <dbReference type="SAM" id="Coils"/>
    </source>
</evidence>
<feature type="domain" description="GRIP" evidence="8">
    <location>
        <begin position="616"/>
        <end position="666"/>
    </location>
</feature>
<protein>
    <recommendedName>
        <fullName evidence="8">GRIP domain-containing protein</fullName>
    </recommendedName>
</protein>
<dbReference type="InterPro" id="IPR000237">
    <property type="entry name" value="GRIP_dom"/>
</dbReference>
<feature type="coiled-coil region" evidence="6">
    <location>
        <begin position="130"/>
        <end position="168"/>
    </location>
</feature>
<dbReference type="InterPro" id="IPR051952">
    <property type="entry name" value="Golgi-autophagy_related"/>
</dbReference>
<evidence type="ECO:0000256" key="5">
    <source>
        <dbReference type="ARBA" id="ARBA00023136"/>
    </source>
</evidence>
<dbReference type="AlphaFoldDB" id="A0A1B6CLB2"/>
<evidence type="ECO:0000256" key="7">
    <source>
        <dbReference type="SAM" id="MobiDB-lite"/>
    </source>
</evidence>
<sequence length="673" mass="77563">MEKSSKKDLLSIIAKQDEDLKRYKIRFHDVVAAHKRLLKEKEALEASLKVLSRASSTTEIGNEDSDNISVDSGQTQGGIEKVNNSVAAGEPSVGINQTENLRAQLTTLMDSLSTLSEEKSRMEAGFQADRRQMRNEKEEKEVTIKELQKQLEQVTRSLQHEIESYKSKLIVERHQREKEHNDHGVMIRELQKLLAEERSTRCRSESATEEVKREFTAFRNAAERQEKELSNQLESLRRKQRREKDNSVPLLSTLQEEMAALKLQHSIAITREQERAAEAEERANKLAAMHEERVANLEAKLAELSQTVGSYDRLRQEDQTAILKLKERLVQLEIERGEEKSDTNIDTLVGQFQHLKGVIEAANNKSEKPLNIQSLLYESFDSKGYFNTDHSLCHEEYQRLKEEFDQYKKQATETIKAKDNMYSTNEEVDKLKIQLNNWKEKACLLRTELEETKAEFKSAFEQEAQRMKSDRLKWKEKLSSQETEFKAKLGVLDEQLSKQRERALVLVKEKEAEIESLKASFSTFIPARSCIRSHSSDLDNVESEVDTDLLGEGRHMLHYAQETARYQVDVAKLRKKIHRLETTLRDTQRAAAEERLPLVQKLSDLMETVDRLERCKSREGANLEYLKNVVLSYLLSTDSGCKAHMLNAIAAVLKFSDSEQQLVKQTSWYGKTV</sequence>
<dbReference type="Pfam" id="PF01465">
    <property type="entry name" value="GRIP"/>
    <property type="match status" value="1"/>
</dbReference>
<proteinExistence type="predicted"/>
<evidence type="ECO:0000256" key="3">
    <source>
        <dbReference type="ARBA" id="ARBA00022490"/>
    </source>
</evidence>
<dbReference type="PROSITE" id="PS50913">
    <property type="entry name" value="GRIP"/>
    <property type="match status" value="1"/>
</dbReference>
<keyword evidence="4 6" id="KW-0175">Coiled coil</keyword>
<dbReference type="SMART" id="SM00755">
    <property type="entry name" value="Grip"/>
    <property type="match status" value="1"/>
</dbReference>
<evidence type="ECO:0000313" key="9">
    <source>
        <dbReference type="EMBL" id="JAS14257.1"/>
    </source>
</evidence>
<organism evidence="9">
    <name type="scientific">Clastoptera arizonana</name>
    <name type="common">Arizona spittle bug</name>
    <dbReference type="NCBI Taxonomy" id="38151"/>
    <lineage>
        <taxon>Eukaryota</taxon>
        <taxon>Metazoa</taxon>
        <taxon>Ecdysozoa</taxon>
        <taxon>Arthropoda</taxon>
        <taxon>Hexapoda</taxon>
        <taxon>Insecta</taxon>
        <taxon>Pterygota</taxon>
        <taxon>Neoptera</taxon>
        <taxon>Paraneoptera</taxon>
        <taxon>Hemiptera</taxon>
        <taxon>Auchenorrhyncha</taxon>
        <taxon>Cercopoidea</taxon>
        <taxon>Clastopteridae</taxon>
        <taxon>Clastoptera</taxon>
    </lineage>
</organism>
<feature type="region of interest" description="Disordered" evidence="7">
    <location>
        <begin position="54"/>
        <end position="77"/>
    </location>
</feature>
<dbReference type="Gene3D" id="1.10.220.60">
    <property type="entry name" value="GRIP domain"/>
    <property type="match status" value="1"/>
</dbReference>
<dbReference type="PANTHER" id="PTHR23157:SF25">
    <property type="entry name" value="GRIP AND COILED-COIL DOMAIN-CONTAINING PROTEIN 1"/>
    <property type="match status" value="1"/>
</dbReference>
<keyword evidence="3" id="KW-0963">Cytoplasm</keyword>
<evidence type="ECO:0000256" key="2">
    <source>
        <dbReference type="ARBA" id="ARBA00004496"/>
    </source>
</evidence>
<feature type="coiled-coil region" evidence="6">
    <location>
        <begin position="208"/>
        <end position="342"/>
    </location>
</feature>
<keyword evidence="5" id="KW-0472">Membrane</keyword>
<name>A0A1B6CLB2_9HEMI</name>
<feature type="coiled-coil region" evidence="6">
    <location>
        <begin position="390"/>
        <end position="441"/>
    </location>
</feature>
<dbReference type="PANTHER" id="PTHR23157">
    <property type="entry name" value="GRIP AND COILED-COIL DOMAIN-CONTAINING PROTEIN 1"/>
    <property type="match status" value="1"/>
</dbReference>
<evidence type="ECO:0000256" key="1">
    <source>
        <dbReference type="ARBA" id="ARBA00004184"/>
    </source>
</evidence>
<evidence type="ECO:0000256" key="4">
    <source>
        <dbReference type="ARBA" id="ARBA00023054"/>
    </source>
</evidence>
<dbReference type="GO" id="GO:0005794">
    <property type="term" value="C:Golgi apparatus"/>
    <property type="evidence" value="ECO:0007669"/>
    <property type="project" value="TreeGrafter"/>
</dbReference>
<gene>
    <name evidence="9" type="ORF">g.15029</name>
</gene>
<dbReference type="EMBL" id="GEDC01023041">
    <property type="protein sequence ID" value="JAS14257.1"/>
    <property type="molecule type" value="Transcribed_RNA"/>
</dbReference>
<evidence type="ECO:0000259" key="8">
    <source>
        <dbReference type="PROSITE" id="PS50913"/>
    </source>
</evidence>
<reference evidence="9" key="1">
    <citation type="submission" date="2015-12" db="EMBL/GenBank/DDBJ databases">
        <title>De novo transcriptome assembly of four potential Pierce s Disease insect vectors from Arizona vineyards.</title>
        <authorList>
            <person name="Tassone E.E."/>
        </authorList>
    </citation>
    <scope>NUCLEOTIDE SEQUENCE</scope>
</reference>
<accession>A0A1B6CLB2</accession>